<evidence type="ECO:0000313" key="1">
    <source>
        <dbReference type="EMBL" id="MDG3004255.1"/>
    </source>
</evidence>
<proteinExistence type="predicted"/>
<protein>
    <submittedName>
        <fullName evidence="1">Uncharacterized protein</fullName>
    </submittedName>
</protein>
<accession>A0ABT6FA47</accession>
<keyword evidence="2" id="KW-1185">Reference proteome</keyword>
<dbReference type="EMBL" id="JARRAG010000002">
    <property type="protein sequence ID" value="MDG3004255.1"/>
    <property type="molecule type" value="Genomic_DNA"/>
</dbReference>
<dbReference type="Proteomes" id="UP001216907">
    <property type="component" value="Unassembled WGS sequence"/>
</dbReference>
<evidence type="ECO:0000313" key="2">
    <source>
        <dbReference type="Proteomes" id="UP001216907"/>
    </source>
</evidence>
<reference evidence="1 2" key="1">
    <citation type="submission" date="2023-03" db="EMBL/GenBank/DDBJ databases">
        <title>Paludisphaera mucosa sp. nov. a novel planctomycete from northern fen.</title>
        <authorList>
            <person name="Ivanova A."/>
        </authorList>
    </citation>
    <scope>NUCLEOTIDE SEQUENCE [LARGE SCALE GENOMIC DNA]</scope>
    <source>
        <strain evidence="1 2">Pla2</strain>
    </source>
</reference>
<organism evidence="1 2">
    <name type="scientific">Paludisphaera mucosa</name>
    <dbReference type="NCBI Taxonomy" id="3030827"/>
    <lineage>
        <taxon>Bacteria</taxon>
        <taxon>Pseudomonadati</taxon>
        <taxon>Planctomycetota</taxon>
        <taxon>Planctomycetia</taxon>
        <taxon>Isosphaerales</taxon>
        <taxon>Isosphaeraceae</taxon>
        <taxon>Paludisphaera</taxon>
    </lineage>
</organism>
<sequence>MRVTPFREPARLLFHLNTHSRIVLERFEGNGMADGGEWDVPTELIPVRLRALGSRFVVVGQFVGPEDGDTVDELREALKTLHIEDIEAGR</sequence>
<name>A0ABT6FA47_9BACT</name>
<gene>
    <name evidence="1" type="ORF">PZE19_10745</name>
</gene>
<dbReference type="RefSeq" id="WP_277860616.1">
    <property type="nucleotide sequence ID" value="NZ_JARRAG010000002.1"/>
</dbReference>
<comment type="caution">
    <text evidence="1">The sequence shown here is derived from an EMBL/GenBank/DDBJ whole genome shotgun (WGS) entry which is preliminary data.</text>
</comment>